<accession>A0AB36ZXG1</accession>
<evidence type="ECO:0000256" key="2">
    <source>
        <dbReference type="SAM" id="Phobius"/>
    </source>
</evidence>
<dbReference type="Pfam" id="PF25963">
    <property type="entry name" value="Beta-barrel_AAEA"/>
    <property type="match status" value="1"/>
</dbReference>
<dbReference type="SUPFAM" id="SSF111369">
    <property type="entry name" value="HlyD-like secretion proteins"/>
    <property type="match status" value="1"/>
</dbReference>
<feature type="coiled-coil region" evidence="1">
    <location>
        <begin position="125"/>
        <end position="152"/>
    </location>
</feature>
<dbReference type="InterPro" id="IPR058634">
    <property type="entry name" value="AaeA-lik-b-barrel"/>
</dbReference>
<dbReference type="PANTHER" id="PTHR30367:SF12">
    <property type="entry name" value="P-HYDROXYBENZOIC ACID EFFLUX PUMP SUBUNIT AAEA"/>
    <property type="match status" value="1"/>
</dbReference>
<dbReference type="RefSeq" id="WP_104411927.1">
    <property type="nucleotide sequence ID" value="NZ_PTIW01000006.1"/>
</dbReference>
<dbReference type="InterPro" id="IPR058625">
    <property type="entry name" value="MdtA-like_BSH"/>
</dbReference>
<evidence type="ECO:0000259" key="3">
    <source>
        <dbReference type="Pfam" id="PF25917"/>
    </source>
</evidence>
<keyword evidence="2" id="KW-0812">Transmembrane</keyword>
<organism evidence="5 6">
    <name type="scientific">Malaciobacter marinus</name>
    <dbReference type="NCBI Taxonomy" id="505249"/>
    <lineage>
        <taxon>Bacteria</taxon>
        <taxon>Pseudomonadati</taxon>
        <taxon>Campylobacterota</taxon>
        <taxon>Epsilonproteobacteria</taxon>
        <taxon>Campylobacterales</taxon>
        <taxon>Arcobacteraceae</taxon>
        <taxon>Malaciobacter</taxon>
    </lineage>
</organism>
<proteinExistence type="predicted"/>
<evidence type="ECO:0000256" key="1">
    <source>
        <dbReference type="SAM" id="Coils"/>
    </source>
</evidence>
<feature type="domain" description="Multidrug resistance protein MdtA-like barrel-sandwich hybrid" evidence="3">
    <location>
        <begin position="51"/>
        <end position="185"/>
    </location>
</feature>
<evidence type="ECO:0000259" key="4">
    <source>
        <dbReference type="Pfam" id="PF25963"/>
    </source>
</evidence>
<dbReference type="Gene3D" id="2.40.30.170">
    <property type="match status" value="1"/>
</dbReference>
<reference evidence="5 6" key="1">
    <citation type="submission" date="2018-02" db="EMBL/GenBank/DDBJ databases">
        <title>Subsurface microbial communities from deep shales in Ohio and West Virginia, USA.</title>
        <authorList>
            <person name="Wrighton K."/>
        </authorList>
    </citation>
    <scope>NUCLEOTIDE SEQUENCE [LARGE SCALE GENOMIC DNA]</scope>
    <source>
        <strain evidence="5 6">MARC-MIP3H16</strain>
    </source>
</reference>
<sequence length="289" mass="32946">MQKNKIIKLIRYTITFTIVTIAIILSITLWHNYVDLPWTRDGKIRADITLIAPDVSGIVTKVYVKDNQYVKKNDKLFEIDKKRFEANVLRQQSLVEIKKANYLKKKAQYDKRVKAKDSIIPKDIKDNAKYDLLMAKEELNETKAKLDLLKLDIKRSTVLAPTSGWVNNLLLKEGDFIKIGESHLSILNENSFWVYGYFEENKISKINIGDSSTMNPLGTDIILKGHVQSIANGITDRGNEVGKGLLANVNPSFTWVRLAQRIPVRISIDKVPKNYILRAGTTCTIEIKN</sequence>
<dbReference type="AlphaFoldDB" id="A0AB36ZXG1"/>
<evidence type="ECO:0000313" key="6">
    <source>
        <dbReference type="Proteomes" id="UP000239861"/>
    </source>
</evidence>
<dbReference type="PANTHER" id="PTHR30367">
    <property type="entry name" value="P-HYDROXYBENZOIC ACID EFFLUX PUMP SUBUNIT AAEA-RELATED"/>
    <property type="match status" value="1"/>
</dbReference>
<evidence type="ECO:0000313" key="5">
    <source>
        <dbReference type="EMBL" id="PPK61917.1"/>
    </source>
</evidence>
<feature type="domain" description="p-hydroxybenzoic acid efflux pump subunit AaeA-like beta-barrel" evidence="4">
    <location>
        <begin position="191"/>
        <end position="287"/>
    </location>
</feature>
<keyword evidence="1" id="KW-0175">Coiled coil</keyword>
<dbReference type="EMBL" id="PTIW01000006">
    <property type="protein sequence ID" value="PPK61917.1"/>
    <property type="molecule type" value="Genomic_DNA"/>
</dbReference>
<dbReference type="Proteomes" id="UP000239861">
    <property type="component" value="Unassembled WGS sequence"/>
</dbReference>
<gene>
    <name evidence="5" type="ORF">B0F89_10611</name>
</gene>
<dbReference type="InterPro" id="IPR050393">
    <property type="entry name" value="MFP_Efflux_Pump"/>
</dbReference>
<dbReference type="Gene3D" id="2.40.50.100">
    <property type="match status" value="1"/>
</dbReference>
<comment type="caution">
    <text evidence="5">The sequence shown here is derived from an EMBL/GenBank/DDBJ whole genome shotgun (WGS) entry which is preliminary data.</text>
</comment>
<keyword evidence="2" id="KW-1133">Transmembrane helix</keyword>
<keyword evidence="2" id="KW-0472">Membrane</keyword>
<name>A0AB36ZXG1_9BACT</name>
<feature type="transmembrane region" description="Helical" evidence="2">
    <location>
        <begin position="12"/>
        <end position="33"/>
    </location>
</feature>
<protein>
    <submittedName>
        <fullName evidence="5">Multidrug resistance efflux pump</fullName>
    </submittedName>
</protein>
<dbReference type="Pfam" id="PF25917">
    <property type="entry name" value="BSH_RND"/>
    <property type="match status" value="1"/>
</dbReference>